<keyword evidence="5 8" id="KW-1133">Transmembrane helix</keyword>
<dbReference type="GO" id="GO:0005313">
    <property type="term" value="F:L-glutamate transmembrane transporter activity"/>
    <property type="evidence" value="ECO:0007669"/>
    <property type="project" value="TreeGrafter"/>
</dbReference>
<dbReference type="Pfam" id="PF07690">
    <property type="entry name" value="MFS_1"/>
    <property type="match status" value="1"/>
</dbReference>
<feature type="transmembrane region" description="Helical" evidence="8">
    <location>
        <begin position="467"/>
        <end position="489"/>
    </location>
</feature>
<dbReference type="InterPro" id="IPR011701">
    <property type="entry name" value="MFS"/>
</dbReference>
<feature type="transmembrane region" description="Helical" evidence="8">
    <location>
        <begin position="335"/>
        <end position="352"/>
    </location>
</feature>
<evidence type="ECO:0000256" key="6">
    <source>
        <dbReference type="ARBA" id="ARBA00023136"/>
    </source>
</evidence>
<sequence>MPPALLRDSTIRGNWAIFSRFLGKPEEKENLVSKKKKKKKNQDTAQDDSEPRDRNLRNDLLQDEEDGGGRKRQWRCPNTCTCCSGSMRYVISVMASLGFVISFGMRCNLGVSIIKMLENTTKAEEADVNGTSSLVFISVPEFDWQPETVGVVSSAFLWGYLCTQVPGGYLAARYPANRVFGVALFTTCILNLFLPVCARVGWGALAAVRVFQGLAEGMTYPAAHGIWSNWAPPLERTRLSTITFAGTYFGAVTGMPLSGLLADLLGWESPFYFYGAIGLLWSCGWYVLSSPSPARHISISRQEQLYIEESIGNKGENKIMEGGVPWRAMLTSMPVYAIIVANFCRSWTFYLLLTSQPIYMQQSYVNYDTTRIGYLSAIPHFLMGLVRVLGGQLADTLRSRGWSTTVVRKLFNCGGFLSEGIFLLIAAACNGGPGVVAILTVAITVAGLAISGYSVNHLDVAPRYASILMGLSNCIGTVGGMLSPLTVGWLTAAYGYRGWDYVFLIAGLVHINGVIFYFFFGSGEKQPWADPEPEEETDVVIYTRDPEDEDEDEVEFLWDYEPYEFLRLTRRDNFVQLPPTDAYLYGGVDHRDFEY</sequence>
<dbReference type="GO" id="GO:0035249">
    <property type="term" value="P:synaptic transmission, glutamatergic"/>
    <property type="evidence" value="ECO:0007669"/>
    <property type="project" value="TreeGrafter"/>
</dbReference>
<feature type="region of interest" description="Disordered" evidence="7">
    <location>
        <begin position="28"/>
        <end position="73"/>
    </location>
</feature>
<evidence type="ECO:0000256" key="2">
    <source>
        <dbReference type="ARBA" id="ARBA00022448"/>
    </source>
</evidence>
<dbReference type="EMBL" id="OV696701">
    <property type="protein sequence ID" value="CAH1247318.1"/>
    <property type="molecule type" value="Genomic_DNA"/>
</dbReference>
<dbReference type="GO" id="GO:0030672">
    <property type="term" value="C:synaptic vesicle membrane"/>
    <property type="evidence" value="ECO:0007669"/>
    <property type="project" value="TreeGrafter"/>
</dbReference>
<keyword evidence="6 8" id="KW-0472">Membrane</keyword>
<feature type="transmembrane region" description="Helical" evidence="8">
    <location>
        <begin position="242"/>
        <end position="265"/>
    </location>
</feature>
<dbReference type="PANTHER" id="PTHR11662:SF456">
    <property type="entry name" value="VESICULAR GLUTAMATE TRANSPORTER, ISOFORM A"/>
    <property type="match status" value="1"/>
</dbReference>
<dbReference type="FunFam" id="1.20.1250.20:FF:000226">
    <property type="entry name" value="Vesicular GLUtamate transporter"/>
    <property type="match status" value="1"/>
</dbReference>
<evidence type="ECO:0000256" key="8">
    <source>
        <dbReference type="SAM" id="Phobius"/>
    </source>
</evidence>
<dbReference type="SUPFAM" id="SSF103473">
    <property type="entry name" value="MFS general substrate transporter"/>
    <property type="match status" value="1"/>
</dbReference>
<name>A0A8J9Z426_BRALA</name>
<feature type="transmembrane region" description="Helical" evidence="8">
    <location>
        <begin position="434"/>
        <end position="455"/>
    </location>
</feature>
<dbReference type="GO" id="GO:0015293">
    <property type="term" value="F:symporter activity"/>
    <property type="evidence" value="ECO:0007669"/>
    <property type="project" value="UniProtKB-KW"/>
</dbReference>
<dbReference type="InterPro" id="IPR036259">
    <property type="entry name" value="MFS_trans_sf"/>
</dbReference>
<accession>A0A8J9Z426</accession>
<dbReference type="GO" id="GO:0098700">
    <property type="term" value="P:neurotransmitter loading into synaptic vesicle"/>
    <property type="evidence" value="ECO:0007669"/>
    <property type="project" value="TreeGrafter"/>
</dbReference>
<keyword evidence="3 8" id="KW-0812">Transmembrane</keyword>
<dbReference type="PANTHER" id="PTHR11662">
    <property type="entry name" value="SOLUTE CARRIER FAMILY 17"/>
    <property type="match status" value="1"/>
</dbReference>
<organism evidence="9 10">
    <name type="scientific">Branchiostoma lanceolatum</name>
    <name type="common">Common lancelet</name>
    <name type="synonym">Amphioxus lanceolatum</name>
    <dbReference type="NCBI Taxonomy" id="7740"/>
    <lineage>
        <taxon>Eukaryota</taxon>
        <taxon>Metazoa</taxon>
        <taxon>Chordata</taxon>
        <taxon>Cephalochordata</taxon>
        <taxon>Leptocardii</taxon>
        <taxon>Amphioxiformes</taxon>
        <taxon>Branchiostomatidae</taxon>
        <taxon>Branchiostoma</taxon>
    </lineage>
</organism>
<proteinExistence type="predicted"/>
<dbReference type="GO" id="GO:0060076">
    <property type="term" value="C:excitatory synapse"/>
    <property type="evidence" value="ECO:0007669"/>
    <property type="project" value="TreeGrafter"/>
</dbReference>
<evidence type="ECO:0000256" key="5">
    <source>
        <dbReference type="ARBA" id="ARBA00022989"/>
    </source>
</evidence>
<feature type="transmembrane region" description="Helical" evidence="8">
    <location>
        <begin position="410"/>
        <end position="428"/>
    </location>
</feature>
<dbReference type="GO" id="GO:0050803">
    <property type="term" value="P:regulation of synapse structure or activity"/>
    <property type="evidence" value="ECO:0007669"/>
    <property type="project" value="TreeGrafter"/>
</dbReference>
<dbReference type="OrthoDB" id="2985014at2759"/>
<evidence type="ECO:0000313" key="10">
    <source>
        <dbReference type="Proteomes" id="UP000838412"/>
    </source>
</evidence>
<dbReference type="GO" id="GO:0005326">
    <property type="term" value="F:neurotransmitter transmembrane transporter activity"/>
    <property type="evidence" value="ECO:0007669"/>
    <property type="project" value="TreeGrafter"/>
</dbReference>
<dbReference type="FunFam" id="1.20.1250.20:FF:000003">
    <property type="entry name" value="Solute carrier family 17 member 3"/>
    <property type="match status" value="1"/>
</dbReference>
<protein>
    <submittedName>
        <fullName evidence="9">SLC17A6 protein</fullName>
    </submittedName>
</protein>
<keyword evidence="10" id="KW-1185">Reference proteome</keyword>
<dbReference type="CDD" id="cd17382">
    <property type="entry name" value="MFS_SLC17A6_7_8_VGluT"/>
    <property type="match status" value="1"/>
</dbReference>
<feature type="transmembrane region" description="Helical" evidence="8">
    <location>
        <begin position="501"/>
        <end position="520"/>
    </location>
</feature>
<evidence type="ECO:0000256" key="7">
    <source>
        <dbReference type="SAM" id="MobiDB-lite"/>
    </source>
</evidence>
<dbReference type="Gene3D" id="1.20.1250.20">
    <property type="entry name" value="MFS general substrate transporter like domains"/>
    <property type="match status" value="2"/>
</dbReference>
<evidence type="ECO:0000313" key="9">
    <source>
        <dbReference type="EMBL" id="CAH1247318.1"/>
    </source>
</evidence>
<feature type="transmembrane region" description="Helical" evidence="8">
    <location>
        <begin position="271"/>
        <end position="288"/>
    </location>
</feature>
<keyword evidence="4" id="KW-0769">Symport</keyword>
<evidence type="ECO:0000256" key="1">
    <source>
        <dbReference type="ARBA" id="ARBA00004141"/>
    </source>
</evidence>
<reference evidence="9" key="1">
    <citation type="submission" date="2022-01" db="EMBL/GenBank/DDBJ databases">
        <authorList>
            <person name="Braso-Vives M."/>
        </authorList>
    </citation>
    <scope>NUCLEOTIDE SEQUENCE</scope>
</reference>
<feature type="transmembrane region" description="Helical" evidence="8">
    <location>
        <begin position="372"/>
        <end position="390"/>
    </location>
</feature>
<dbReference type="Proteomes" id="UP000838412">
    <property type="component" value="Chromosome 16"/>
</dbReference>
<keyword evidence="2" id="KW-0813">Transport</keyword>
<dbReference type="InterPro" id="IPR050382">
    <property type="entry name" value="MFS_Na/Anion_cotransporter"/>
</dbReference>
<evidence type="ECO:0000256" key="4">
    <source>
        <dbReference type="ARBA" id="ARBA00022847"/>
    </source>
</evidence>
<comment type="subcellular location">
    <subcellularLocation>
        <location evidence="1">Membrane</location>
        <topology evidence="1">Multi-pass membrane protein</topology>
    </subcellularLocation>
</comment>
<dbReference type="AlphaFoldDB" id="A0A8J9Z426"/>
<evidence type="ECO:0000256" key="3">
    <source>
        <dbReference type="ARBA" id="ARBA00022692"/>
    </source>
</evidence>
<gene>
    <name evidence="9" type="primary">SLC17A6</name>
    <name evidence="9" type="ORF">BLAG_LOCUS9021</name>
</gene>